<keyword evidence="1" id="KW-0175">Coiled coil</keyword>
<dbReference type="EMBL" id="KY684105">
    <property type="protein sequence ID" value="ARF10765.1"/>
    <property type="molecule type" value="Genomic_DNA"/>
</dbReference>
<gene>
    <name evidence="2" type="ORF">Hokovirus_3_38</name>
</gene>
<organism evidence="2">
    <name type="scientific">Hokovirus HKV1</name>
    <dbReference type="NCBI Taxonomy" id="1977638"/>
    <lineage>
        <taxon>Viruses</taxon>
        <taxon>Varidnaviria</taxon>
        <taxon>Bamfordvirae</taxon>
        <taxon>Nucleocytoviricota</taxon>
        <taxon>Megaviricetes</taxon>
        <taxon>Imitervirales</taxon>
        <taxon>Mimiviridae</taxon>
        <taxon>Klosneuvirinae</taxon>
        <taxon>Hokovirus</taxon>
    </lineage>
</organism>
<protein>
    <submittedName>
        <fullName evidence="2">Uncharacterized protein</fullName>
    </submittedName>
</protein>
<sequence>MSKYNIEKIENLRLKCIDFDVRIRNSPIPLVVPNCRQSYHFDNDRLICRFELVNTILLNNKVTIEYLINLQKYTFQNIIETCKYDILNIYDDFINTDNIIISDIIFLDNKYYYTCEFNEYFSILVKQVMQHINYVNLLFPNITNMTTITIKNILYYEKNYSLSDYLITMKKKEEMKKQLLEKAKYNNIINNIKKEYKNLIDLKTITDTENFIILCKESLISENIIDIVLSIESK</sequence>
<name>A0A1V0SGB8_9VIRU</name>
<reference evidence="2" key="1">
    <citation type="journal article" date="2017" name="Science">
        <title>Giant viruses with an expanded complement of translation system components.</title>
        <authorList>
            <person name="Schulz F."/>
            <person name="Yutin N."/>
            <person name="Ivanova N.N."/>
            <person name="Ortega D.R."/>
            <person name="Lee T.K."/>
            <person name="Vierheilig J."/>
            <person name="Daims H."/>
            <person name="Horn M."/>
            <person name="Wagner M."/>
            <person name="Jensen G.J."/>
            <person name="Kyrpides N.C."/>
            <person name="Koonin E.V."/>
            <person name="Woyke T."/>
        </authorList>
    </citation>
    <scope>NUCLEOTIDE SEQUENCE</scope>
    <source>
        <strain evidence="2">HKV1</strain>
    </source>
</reference>
<evidence type="ECO:0000313" key="2">
    <source>
        <dbReference type="EMBL" id="ARF10765.1"/>
    </source>
</evidence>
<accession>A0A1V0SGB8</accession>
<proteinExistence type="predicted"/>
<feature type="coiled-coil region" evidence="1">
    <location>
        <begin position="162"/>
        <end position="202"/>
    </location>
</feature>
<evidence type="ECO:0000256" key="1">
    <source>
        <dbReference type="SAM" id="Coils"/>
    </source>
</evidence>